<dbReference type="AlphaFoldDB" id="A0A392NQ27"/>
<keyword evidence="3" id="KW-1185">Reference proteome</keyword>
<name>A0A392NQ27_9FABA</name>
<protein>
    <submittedName>
        <fullName evidence="2">Zinc finger MYM-type protein 1-like</fullName>
    </submittedName>
</protein>
<dbReference type="EMBL" id="LXQA010046358">
    <property type="protein sequence ID" value="MCI01522.1"/>
    <property type="molecule type" value="Genomic_DNA"/>
</dbReference>
<evidence type="ECO:0000313" key="3">
    <source>
        <dbReference type="Proteomes" id="UP000265520"/>
    </source>
</evidence>
<organism evidence="2 3">
    <name type="scientific">Trifolium medium</name>
    <dbReference type="NCBI Taxonomy" id="97028"/>
    <lineage>
        <taxon>Eukaryota</taxon>
        <taxon>Viridiplantae</taxon>
        <taxon>Streptophyta</taxon>
        <taxon>Embryophyta</taxon>
        <taxon>Tracheophyta</taxon>
        <taxon>Spermatophyta</taxon>
        <taxon>Magnoliopsida</taxon>
        <taxon>eudicotyledons</taxon>
        <taxon>Gunneridae</taxon>
        <taxon>Pentapetalae</taxon>
        <taxon>rosids</taxon>
        <taxon>fabids</taxon>
        <taxon>Fabales</taxon>
        <taxon>Fabaceae</taxon>
        <taxon>Papilionoideae</taxon>
        <taxon>50 kb inversion clade</taxon>
        <taxon>NPAAA clade</taxon>
        <taxon>Hologalegina</taxon>
        <taxon>IRL clade</taxon>
        <taxon>Trifolieae</taxon>
        <taxon>Trifolium</taxon>
    </lineage>
</organism>
<proteinExistence type="predicted"/>
<dbReference type="Pfam" id="PF14291">
    <property type="entry name" value="DUF4371"/>
    <property type="match status" value="1"/>
</dbReference>
<comment type="caution">
    <text evidence="2">The sequence shown here is derived from an EMBL/GenBank/DDBJ whole genome shotgun (WGS) entry which is preliminary data.</text>
</comment>
<dbReference type="PANTHER" id="PTHR11697:SF230">
    <property type="entry name" value="ZINC FINGER, MYM DOMAIN CONTAINING 1"/>
    <property type="match status" value="1"/>
</dbReference>
<dbReference type="PANTHER" id="PTHR11697">
    <property type="entry name" value="GENERAL TRANSCRIPTION FACTOR 2-RELATED ZINC FINGER PROTEIN"/>
    <property type="match status" value="1"/>
</dbReference>
<sequence>MVDWVKSKNEQVIDAFDHGEKNCTMTSSDIQKELAMCCAHEVTKVIMEELGDRQLYVLIDESRDIFVKEQMTVMLSCSSIHDFFEYISLIVTTTSASCKRMGGTTQRYFEIARGRGLHQSSSLARPGDTRWGSHHTTLLRLDQMWSSVLEVLSMVDEDGRGPSQAASLIEKNGET</sequence>
<dbReference type="InterPro" id="IPR025398">
    <property type="entry name" value="DUF4371"/>
</dbReference>
<feature type="domain" description="DUF4371" evidence="1">
    <location>
        <begin position="16"/>
        <end position="76"/>
    </location>
</feature>
<evidence type="ECO:0000259" key="1">
    <source>
        <dbReference type="Pfam" id="PF14291"/>
    </source>
</evidence>
<evidence type="ECO:0000313" key="2">
    <source>
        <dbReference type="EMBL" id="MCI01522.1"/>
    </source>
</evidence>
<reference evidence="2 3" key="1">
    <citation type="journal article" date="2018" name="Front. Plant Sci.">
        <title>Red Clover (Trifolium pratense) and Zigzag Clover (T. medium) - A Picture of Genomic Similarities and Differences.</title>
        <authorList>
            <person name="Dluhosova J."/>
            <person name="Istvanek J."/>
            <person name="Nedelnik J."/>
            <person name="Repkova J."/>
        </authorList>
    </citation>
    <scope>NUCLEOTIDE SEQUENCE [LARGE SCALE GENOMIC DNA]</scope>
    <source>
        <strain evidence="3">cv. 10/8</strain>
        <tissue evidence="2">Leaf</tissue>
    </source>
</reference>
<dbReference type="Proteomes" id="UP000265520">
    <property type="component" value="Unassembled WGS sequence"/>
</dbReference>
<accession>A0A392NQ27</accession>
<dbReference type="InterPro" id="IPR055298">
    <property type="entry name" value="AtLOH3-like"/>
</dbReference>